<protein>
    <submittedName>
        <fullName evidence="14">Twin-arginine translocation signal domain-containing protein</fullName>
    </submittedName>
</protein>
<feature type="domain" description="4Fe-4S Mo/W bis-MGD-type" evidence="13">
    <location>
        <begin position="83"/>
        <end position="139"/>
    </location>
</feature>
<evidence type="ECO:0000256" key="5">
    <source>
        <dbReference type="ARBA" id="ARBA00022485"/>
    </source>
</evidence>
<dbReference type="PROSITE" id="PS51318">
    <property type="entry name" value="TAT"/>
    <property type="match status" value="1"/>
</dbReference>
<evidence type="ECO:0000313" key="15">
    <source>
        <dbReference type="Proteomes" id="UP000271222"/>
    </source>
</evidence>
<evidence type="ECO:0000256" key="12">
    <source>
        <dbReference type="SAM" id="MobiDB-lite"/>
    </source>
</evidence>
<dbReference type="SUPFAM" id="SSF50692">
    <property type="entry name" value="ADC-like"/>
    <property type="match status" value="1"/>
</dbReference>
<comment type="similarity">
    <text evidence="4">Belongs to the prokaryotic molybdopterin-containing oxidoreductase family.</text>
</comment>
<evidence type="ECO:0000256" key="2">
    <source>
        <dbReference type="ARBA" id="ARBA00001966"/>
    </source>
</evidence>
<dbReference type="Pfam" id="PF00384">
    <property type="entry name" value="Molybdopterin"/>
    <property type="match status" value="1"/>
</dbReference>
<evidence type="ECO:0000256" key="9">
    <source>
        <dbReference type="ARBA" id="ARBA00023002"/>
    </source>
</evidence>
<evidence type="ECO:0000256" key="4">
    <source>
        <dbReference type="ARBA" id="ARBA00010312"/>
    </source>
</evidence>
<dbReference type="AlphaFoldDB" id="A0A454TRD6"/>
<dbReference type="InterPro" id="IPR009010">
    <property type="entry name" value="Asp_de-COase-like_dom_sf"/>
</dbReference>
<comment type="caution">
    <text evidence="14">The sequence shown here is derived from an EMBL/GenBank/DDBJ whole genome shotgun (WGS) entry which is preliminary data.</text>
</comment>
<dbReference type="GO" id="GO:0009055">
    <property type="term" value="F:electron transfer activity"/>
    <property type="evidence" value="ECO:0007669"/>
    <property type="project" value="TreeGrafter"/>
</dbReference>
<keyword evidence="11" id="KW-0411">Iron-sulfur</keyword>
<dbReference type="NCBIfam" id="TIGR01409">
    <property type="entry name" value="TAT_signal_seq"/>
    <property type="match status" value="1"/>
</dbReference>
<dbReference type="EMBL" id="RJTL01000018">
    <property type="protein sequence ID" value="RNM06445.1"/>
    <property type="molecule type" value="Genomic_DNA"/>
</dbReference>
<dbReference type="InterPro" id="IPR027467">
    <property type="entry name" value="MopterinOxRdtase_cofactor_BS"/>
</dbReference>
<dbReference type="PANTHER" id="PTHR43598:SF1">
    <property type="entry name" value="FORMATE DEHYDROGENASE-O MAJOR SUBUNIT"/>
    <property type="match status" value="1"/>
</dbReference>
<organism evidence="14 15">
    <name type="scientific">Ralstonia pseudosolanacearum</name>
    <dbReference type="NCBI Taxonomy" id="1310165"/>
    <lineage>
        <taxon>Bacteria</taxon>
        <taxon>Pseudomonadati</taxon>
        <taxon>Pseudomonadota</taxon>
        <taxon>Betaproteobacteria</taxon>
        <taxon>Burkholderiales</taxon>
        <taxon>Burkholderiaceae</taxon>
        <taxon>Ralstonia</taxon>
        <taxon>Ralstonia solanacearum species complex</taxon>
    </lineage>
</organism>
<keyword evidence="9" id="KW-0560">Oxidoreductase</keyword>
<keyword evidence="8" id="KW-0732">Signal</keyword>
<comment type="subcellular location">
    <subcellularLocation>
        <location evidence="3">Cell envelope</location>
    </subcellularLocation>
</comment>
<dbReference type="GO" id="GO:0051539">
    <property type="term" value="F:4 iron, 4 sulfur cluster binding"/>
    <property type="evidence" value="ECO:0007669"/>
    <property type="project" value="UniProtKB-KW"/>
</dbReference>
<dbReference type="InterPro" id="IPR006657">
    <property type="entry name" value="MoPterin_dinucl-bd_dom"/>
</dbReference>
<proteinExistence type="inferred from homology"/>
<keyword evidence="5" id="KW-0004">4Fe-4S</keyword>
<dbReference type="InterPro" id="IPR006963">
    <property type="entry name" value="Mopterin_OxRdtase_4Fe-4S_dom"/>
</dbReference>
<comment type="cofactor">
    <cofactor evidence="1">
        <name>Mo-bis(molybdopterin guanine dinucleotide)</name>
        <dbReference type="ChEBI" id="CHEBI:60539"/>
    </cofactor>
</comment>
<dbReference type="Pfam" id="PF04879">
    <property type="entry name" value="Molybdop_Fe4S4"/>
    <property type="match status" value="1"/>
</dbReference>
<dbReference type="GO" id="GO:0016491">
    <property type="term" value="F:oxidoreductase activity"/>
    <property type="evidence" value="ECO:0007669"/>
    <property type="project" value="UniProtKB-KW"/>
</dbReference>
<dbReference type="GO" id="GO:0030313">
    <property type="term" value="C:cell envelope"/>
    <property type="evidence" value="ECO:0007669"/>
    <property type="project" value="UniProtKB-SubCell"/>
</dbReference>
<dbReference type="Pfam" id="PF01568">
    <property type="entry name" value="Molydop_binding"/>
    <property type="match status" value="1"/>
</dbReference>
<dbReference type="GO" id="GO:0030151">
    <property type="term" value="F:molybdenum ion binding"/>
    <property type="evidence" value="ECO:0007669"/>
    <property type="project" value="TreeGrafter"/>
</dbReference>
<dbReference type="Gene3D" id="2.40.40.20">
    <property type="match status" value="1"/>
</dbReference>
<dbReference type="Proteomes" id="UP000271222">
    <property type="component" value="Unassembled WGS sequence"/>
</dbReference>
<evidence type="ECO:0000259" key="13">
    <source>
        <dbReference type="PROSITE" id="PS51669"/>
    </source>
</evidence>
<dbReference type="Gene3D" id="2.20.25.90">
    <property type="entry name" value="ADC-like domains"/>
    <property type="match status" value="1"/>
</dbReference>
<sequence length="999" mass="110872">MLLTRKPAAQDAKTGQASRPGAATLSGSLARGLAGALPTMDRRTFLKRSGIGVGAGLAASQLSLVKKATVVGEARAAEGKDDIVVRRTVCSHCSVGCAVDAVVQNGVWVRQEPVFDSPINMGAHCAKGAALREHGHGEYRLKTPMKLVDGRYQRISWEQALNEIVARMNAIRQETGPDSFFFVGSSKHSNEQSYLLRKWVSFFGTNNCDHQARICHSTTVAGVANTWGYGAMTNSYNDMQNAKCALYIGSNAAEAHPVSMLHLLHAKETGCKVIVVDPRYTRTAAKSDEYVRIRSGTDIAFLFGVLHHVFKNGWEDRQFIHDRVYGMDKVRDEVLAKWTPDKVEAVCGVPEAQVRKVAEMMAMNRPSTLVWCMGQTQHTIGNAIVRASCIVQLALGNIGRTGGGANIFRGHDNVQGATDVGPNPDSLPGYYGLAAGAWKHYAAVWGVDYDWIKGRFASQAMMEKSGTTVSRWIDAVLEKNELIDQDHNVRAMFYWGHAPNSQTRGLEMKRALDKLDLLVVIDPYPSATAAMANMPAADGTPPNPNRAVYLLPAATQFETSGSCTASNRSLQWREKVIEPLFESQPDQVIMQALADRLGFGGELSKNLKIIEYKRAGMTWREPGTESILREINRSNWTIGYTGQSPERLQAHMRNMHLFDVRTLRCRGGKDPVTGYDLTGDYFGLPWPCYGTPELKHPGSPNLYDTSKHVMDGGGNFRANFGVERDGVNLLAEDGSYSLGAELTTGYPEFDHVFLKKLGWWDDLTDVEKKAAEGKNWKTDLSGGIQRVAMKHGCHPFGNAKARAVVWNFPDPIPQHREPLYSTRPDMVAQYPTHDDKKAFWRLPTLYKTVQQRNIENKVYEKFPIILTSGRLVEYEGGGEETRSNPWLAELQQENFVEINPKAAADRGIRNNDYVWVKTPTGAQIKVRALVTERVGVDHAFIPFHFSGWWQGKDLLDYYPEGAHPIVRGEAVNTATTYGYDSVTMMQETKTTVCQIERFA</sequence>
<evidence type="ECO:0000256" key="10">
    <source>
        <dbReference type="ARBA" id="ARBA00023004"/>
    </source>
</evidence>
<dbReference type="InterPro" id="IPR019546">
    <property type="entry name" value="TAT_signal_bac_arc"/>
</dbReference>
<dbReference type="Gene3D" id="3.40.228.10">
    <property type="entry name" value="Dimethylsulfoxide Reductase, domain 2"/>
    <property type="match status" value="1"/>
</dbReference>
<dbReference type="GO" id="GO:0043546">
    <property type="term" value="F:molybdopterin cofactor binding"/>
    <property type="evidence" value="ECO:0007669"/>
    <property type="project" value="InterPro"/>
</dbReference>
<dbReference type="FunFam" id="2.40.40.20:FF:000013">
    <property type="entry name" value="Dimethyl sulfoxide reductase subunit A"/>
    <property type="match status" value="1"/>
</dbReference>
<dbReference type="InterPro" id="IPR006656">
    <property type="entry name" value="Mopterin_OxRdtase"/>
</dbReference>
<dbReference type="GO" id="GO:0009061">
    <property type="term" value="P:anaerobic respiration"/>
    <property type="evidence" value="ECO:0007669"/>
    <property type="project" value="TreeGrafter"/>
</dbReference>
<dbReference type="Gene3D" id="3.40.50.740">
    <property type="match status" value="1"/>
</dbReference>
<evidence type="ECO:0000256" key="1">
    <source>
        <dbReference type="ARBA" id="ARBA00001942"/>
    </source>
</evidence>
<dbReference type="FunFam" id="2.20.25.90:FF:000006">
    <property type="entry name" value="Formate dehydrogenase alpha subunit"/>
    <property type="match status" value="1"/>
</dbReference>
<evidence type="ECO:0000256" key="7">
    <source>
        <dbReference type="ARBA" id="ARBA00022723"/>
    </source>
</evidence>
<evidence type="ECO:0000256" key="11">
    <source>
        <dbReference type="ARBA" id="ARBA00023014"/>
    </source>
</evidence>
<dbReference type="PANTHER" id="PTHR43598">
    <property type="entry name" value="TUNGSTEN-CONTAINING FORMYLMETHANOFURAN DEHYDROGENASE 2 SUBUNIT B"/>
    <property type="match status" value="1"/>
</dbReference>
<name>A0A454TRD6_9RALS</name>
<reference evidence="14 15" key="1">
    <citation type="submission" date="2018-10" db="EMBL/GenBank/DDBJ databases">
        <title>Draft Genome Sequence of Ralstonia pseudosolanacearum (R. solanacearum phylotype I) Strain Tg03 Isolated from Luffa cylindrica in China.</title>
        <authorList>
            <person name="Yuan G.-Q."/>
            <person name="Li Q.-Q."/>
            <person name="Zhang Y.-W."/>
        </authorList>
    </citation>
    <scope>NUCLEOTIDE SEQUENCE [LARGE SCALE GENOMIC DNA]</scope>
    <source>
        <strain evidence="14 15">Tg03</strain>
    </source>
</reference>
<dbReference type="PROSITE" id="PS00551">
    <property type="entry name" value="MOLYBDOPTERIN_PROK_1"/>
    <property type="match status" value="1"/>
</dbReference>
<dbReference type="InterPro" id="IPR006311">
    <property type="entry name" value="TAT_signal"/>
</dbReference>
<keyword evidence="10" id="KW-0408">Iron</keyword>
<dbReference type="SUPFAM" id="SSF53706">
    <property type="entry name" value="Formate dehydrogenase/DMSO reductase, domains 1-3"/>
    <property type="match status" value="1"/>
</dbReference>
<feature type="region of interest" description="Disordered" evidence="12">
    <location>
        <begin position="1"/>
        <end position="22"/>
    </location>
</feature>
<accession>A0A454TRD6</accession>
<gene>
    <name evidence="14" type="ORF">EGA29_12610</name>
</gene>
<dbReference type="OrthoDB" id="9810782at2"/>
<keyword evidence="6" id="KW-0500">Molybdenum</keyword>
<dbReference type="RefSeq" id="WP_058907870.1">
    <property type="nucleotide sequence ID" value="NZ_CP025741.1"/>
</dbReference>
<dbReference type="PIRSF" id="PIRSF036643">
    <property type="entry name" value="FDH_alpha"/>
    <property type="match status" value="1"/>
</dbReference>
<dbReference type="SMART" id="SM00926">
    <property type="entry name" value="Molybdop_Fe4S4"/>
    <property type="match status" value="1"/>
</dbReference>
<dbReference type="PROSITE" id="PS51669">
    <property type="entry name" value="4FE4S_MOW_BIS_MGD"/>
    <property type="match status" value="1"/>
</dbReference>
<evidence type="ECO:0000313" key="14">
    <source>
        <dbReference type="EMBL" id="RNM06445.1"/>
    </source>
</evidence>
<evidence type="ECO:0000256" key="6">
    <source>
        <dbReference type="ARBA" id="ARBA00022505"/>
    </source>
</evidence>
<dbReference type="CDD" id="cd02792">
    <property type="entry name" value="MopB_CT_Formate-Dh-Na-like"/>
    <property type="match status" value="1"/>
</dbReference>
<keyword evidence="7" id="KW-0479">Metal-binding</keyword>
<comment type="cofactor">
    <cofactor evidence="2">
        <name>[4Fe-4S] cluster</name>
        <dbReference type="ChEBI" id="CHEBI:49883"/>
    </cofactor>
</comment>
<evidence type="ECO:0000256" key="3">
    <source>
        <dbReference type="ARBA" id="ARBA00004196"/>
    </source>
</evidence>
<dbReference type="FunFam" id="3.40.228.10:FF:000002">
    <property type="entry name" value="Formate dehydrogenase subunit alpha"/>
    <property type="match status" value="1"/>
</dbReference>
<evidence type="ECO:0000256" key="8">
    <source>
        <dbReference type="ARBA" id="ARBA00022729"/>
    </source>
</evidence>